<accession>A0ABU7YVW4</accession>
<dbReference type="Gene3D" id="1.20.144.10">
    <property type="entry name" value="Phosphatidic acid phosphatase type 2/haloperoxidase"/>
    <property type="match status" value="1"/>
</dbReference>
<keyword evidence="3" id="KW-1185">Reference proteome</keyword>
<sequence>MKERAARLASILIHPAVVMVIAAAIAAGVTDRDTGLVWQALGVAVAAAVVVMVYSALQARSGRWSHIDASRPNERSQLNRFASWALLGLTAVLALIGTDRGIVVAIGLSALIVFAGHLLRGRLKTSLHVAFAAFATCIVWPHPVAFAALLLATLVVAWSRLVLRRHQVSELIVGAVIGLVCGVVFQWVVNAPA</sequence>
<feature type="transmembrane region" description="Helical" evidence="1">
    <location>
        <begin position="102"/>
        <end position="119"/>
    </location>
</feature>
<feature type="transmembrane region" description="Helical" evidence="1">
    <location>
        <begin position="131"/>
        <end position="159"/>
    </location>
</feature>
<dbReference type="Proteomes" id="UP001355056">
    <property type="component" value="Unassembled WGS sequence"/>
</dbReference>
<dbReference type="EMBL" id="JAXGFP010000002">
    <property type="protein sequence ID" value="MEG3183078.1"/>
    <property type="molecule type" value="Genomic_DNA"/>
</dbReference>
<evidence type="ECO:0000256" key="1">
    <source>
        <dbReference type="SAM" id="Phobius"/>
    </source>
</evidence>
<feature type="transmembrane region" description="Helical" evidence="1">
    <location>
        <begin position="78"/>
        <end position="96"/>
    </location>
</feature>
<evidence type="ECO:0000313" key="3">
    <source>
        <dbReference type="Proteomes" id="UP001355056"/>
    </source>
</evidence>
<protein>
    <recommendedName>
        <fullName evidence="4">Phosphatase PAP2 family protein</fullName>
    </recommendedName>
</protein>
<keyword evidence="1" id="KW-0812">Transmembrane</keyword>
<organism evidence="2 3">
    <name type="scientific">Novilysobacter erysipheiresistens</name>
    <dbReference type="NCBI Taxonomy" id="1749332"/>
    <lineage>
        <taxon>Bacteria</taxon>
        <taxon>Pseudomonadati</taxon>
        <taxon>Pseudomonadota</taxon>
        <taxon>Gammaproteobacteria</taxon>
        <taxon>Lysobacterales</taxon>
        <taxon>Lysobacteraceae</taxon>
        <taxon>Novilysobacter</taxon>
    </lineage>
</organism>
<evidence type="ECO:0008006" key="4">
    <source>
        <dbReference type="Google" id="ProtNLM"/>
    </source>
</evidence>
<reference evidence="2 3" key="1">
    <citation type="journal article" date="2016" name="Int. J. Syst. Evol. Microbiol.">
        <title>Lysobacter erysipheiresistens sp. nov., an antagonist of powdery mildew, isolated from tobacco-cultivated soil.</title>
        <authorList>
            <person name="Xie B."/>
            <person name="Li T."/>
            <person name="Lin X."/>
            <person name="Wang C.J."/>
            <person name="Chen Y.J."/>
            <person name="Liu W.J."/>
            <person name="Zhao Z.W."/>
        </authorList>
    </citation>
    <scope>NUCLEOTIDE SEQUENCE [LARGE SCALE GENOMIC DNA]</scope>
    <source>
        <strain evidence="2 3">RS-LYSO-3</strain>
    </source>
</reference>
<gene>
    <name evidence="2" type="ORF">SNE34_03505</name>
</gene>
<keyword evidence="1" id="KW-1133">Transmembrane helix</keyword>
<feature type="transmembrane region" description="Helical" evidence="1">
    <location>
        <begin position="36"/>
        <end position="57"/>
    </location>
</feature>
<proteinExistence type="predicted"/>
<comment type="caution">
    <text evidence="2">The sequence shown here is derived from an EMBL/GenBank/DDBJ whole genome shotgun (WGS) entry which is preliminary data.</text>
</comment>
<name>A0ABU7YVW4_9GAMM</name>
<feature type="transmembrane region" description="Helical" evidence="1">
    <location>
        <begin position="171"/>
        <end position="189"/>
    </location>
</feature>
<keyword evidence="1" id="KW-0472">Membrane</keyword>
<dbReference type="RefSeq" id="WP_332614783.1">
    <property type="nucleotide sequence ID" value="NZ_JAXGFP010000002.1"/>
</dbReference>
<evidence type="ECO:0000313" key="2">
    <source>
        <dbReference type="EMBL" id="MEG3183078.1"/>
    </source>
</evidence>